<name>A0ABT7B3F0_9CYAN</name>
<keyword evidence="3" id="KW-1185">Reference proteome</keyword>
<organism evidence="2 3">
    <name type="scientific">Roseofilum capinflatum BLCC-M114</name>
    <dbReference type="NCBI Taxonomy" id="3022440"/>
    <lineage>
        <taxon>Bacteria</taxon>
        <taxon>Bacillati</taxon>
        <taxon>Cyanobacteriota</taxon>
        <taxon>Cyanophyceae</taxon>
        <taxon>Desertifilales</taxon>
        <taxon>Desertifilaceae</taxon>
        <taxon>Roseofilum</taxon>
        <taxon>Roseofilum capinflatum</taxon>
    </lineage>
</organism>
<comment type="caution">
    <text evidence="2">The sequence shown here is derived from an EMBL/GenBank/DDBJ whole genome shotgun (WGS) entry which is preliminary data.</text>
</comment>
<evidence type="ECO:0000313" key="2">
    <source>
        <dbReference type="EMBL" id="MDJ1173702.1"/>
    </source>
</evidence>
<protein>
    <submittedName>
        <fullName evidence="2">N-acetyltransferase</fullName>
    </submittedName>
</protein>
<sequence length="329" mass="38016">MYKYHLIQKASELNSLPGNNRITALSGSLFKQHQPDSHLAVLQDQTLVARCSLWWKNTPNYSQEKLGLIGHYAAQDQASAQALFSHSLEILRQQNCTLAVSPIDGNTWRNYRWITDRGNHSTFFLEPDHPPEYVEQILEAGFSPLARYYSALVTDLNQSDRRLERVSDRLKKLDITIRPLNLEDWEEDLHQIYQVSRIAFTRNFLYTPLPESEFIAQYSPVRDYIQPELVLLAHQRKKIVGFLFSLPDFCLRQQNLPIETVILKTVAVLPQREYAGLGSLLVYQCHQIAQKLGYQSVIHALMYQGNSSLNISHRYAQPIRQYTLFAKAI</sequence>
<dbReference type="RefSeq" id="WP_283766053.1">
    <property type="nucleotide sequence ID" value="NZ_JAQOSO010000028.1"/>
</dbReference>
<dbReference type="InterPro" id="IPR016181">
    <property type="entry name" value="Acyl_CoA_acyltransferase"/>
</dbReference>
<dbReference type="Proteomes" id="UP001235849">
    <property type="component" value="Unassembled WGS sequence"/>
</dbReference>
<dbReference type="SUPFAM" id="SSF55729">
    <property type="entry name" value="Acyl-CoA N-acyltransferases (Nat)"/>
    <property type="match status" value="1"/>
</dbReference>
<dbReference type="PANTHER" id="PTHR41368">
    <property type="entry name" value="PROTEIN YGHO"/>
    <property type="match status" value="1"/>
</dbReference>
<proteinExistence type="predicted"/>
<dbReference type="InterPro" id="IPR000182">
    <property type="entry name" value="GNAT_dom"/>
</dbReference>
<gene>
    <name evidence="2" type="ORF">PMG25_06310</name>
</gene>
<dbReference type="Gene3D" id="3.40.630.30">
    <property type="match status" value="1"/>
</dbReference>
<accession>A0ABT7B3F0</accession>
<dbReference type="PROSITE" id="PS51186">
    <property type="entry name" value="GNAT"/>
    <property type="match status" value="1"/>
</dbReference>
<reference evidence="2 3" key="1">
    <citation type="submission" date="2023-01" db="EMBL/GenBank/DDBJ databases">
        <title>Novel diversity within Roseofilum (Cyanobacteria; Desertifilaceae) from marine benthic mats with descriptions of four novel species.</title>
        <authorList>
            <person name="Wang Y."/>
            <person name="Berthold D.E."/>
            <person name="Hu J."/>
            <person name="Lefler F.W."/>
            <person name="Laughinghouse H.D. IV."/>
        </authorList>
    </citation>
    <scope>NUCLEOTIDE SEQUENCE [LARGE SCALE GENOMIC DNA]</scope>
    <source>
        <strain evidence="2 3">BLCC-M114</strain>
    </source>
</reference>
<evidence type="ECO:0000313" key="3">
    <source>
        <dbReference type="Proteomes" id="UP001235849"/>
    </source>
</evidence>
<feature type="domain" description="N-acetyltransferase" evidence="1">
    <location>
        <begin position="175"/>
        <end position="329"/>
    </location>
</feature>
<dbReference type="EMBL" id="JAQOSO010000028">
    <property type="protein sequence ID" value="MDJ1173702.1"/>
    <property type="molecule type" value="Genomic_DNA"/>
</dbReference>
<evidence type="ECO:0000259" key="1">
    <source>
        <dbReference type="PROSITE" id="PS51186"/>
    </source>
</evidence>
<dbReference type="InterPro" id="IPR039968">
    <property type="entry name" value="BcerS-like"/>
</dbReference>
<dbReference type="PANTHER" id="PTHR41368:SF1">
    <property type="entry name" value="PROTEIN YGHO"/>
    <property type="match status" value="1"/>
</dbReference>